<dbReference type="Proteomes" id="UP000261660">
    <property type="component" value="Unplaced"/>
</dbReference>
<sequence length="110" mass="12438">MDLFLLFFFFCFPPPPLCASVQRTERSTLRSAGSSSSCSAAWRCSSQRCSNPCAYSGDMREMRNLLSKLRDTMPLPLKNQDDSSLLNLTPHPLIRQRKRRFPGLCCMVSG</sequence>
<reference evidence="2" key="1">
    <citation type="submission" date="2025-08" db="UniProtKB">
        <authorList>
            <consortium name="Ensembl"/>
        </authorList>
    </citation>
    <scope>IDENTIFICATION</scope>
</reference>
<feature type="signal peptide" evidence="1">
    <location>
        <begin position="1"/>
        <end position="18"/>
    </location>
</feature>
<evidence type="ECO:0000256" key="1">
    <source>
        <dbReference type="SAM" id="SignalP"/>
    </source>
</evidence>
<dbReference type="Ensembl" id="ENSLBET00000023969.1">
    <property type="protein sequence ID" value="ENSLBEP00000022783.1"/>
    <property type="gene ID" value="ENSLBEG00000017321.1"/>
</dbReference>
<protein>
    <submittedName>
        <fullName evidence="2">Regulator of G protein signaling 7 binding protein b</fullName>
    </submittedName>
</protein>
<proteinExistence type="predicted"/>
<evidence type="ECO:0000313" key="3">
    <source>
        <dbReference type="Proteomes" id="UP000261660"/>
    </source>
</evidence>
<accession>A0A3Q3FV67</accession>
<dbReference type="AlphaFoldDB" id="A0A3Q3FV67"/>
<feature type="chain" id="PRO_5018712669" evidence="1">
    <location>
        <begin position="19"/>
        <end position="110"/>
    </location>
</feature>
<reference evidence="2" key="2">
    <citation type="submission" date="2025-09" db="UniProtKB">
        <authorList>
            <consortium name="Ensembl"/>
        </authorList>
    </citation>
    <scope>IDENTIFICATION</scope>
</reference>
<evidence type="ECO:0000313" key="2">
    <source>
        <dbReference type="Ensembl" id="ENSLBEP00000022783.1"/>
    </source>
</evidence>
<keyword evidence="1" id="KW-0732">Signal</keyword>
<organism evidence="2 3">
    <name type="scientific">Labrus bergylta</name>
    <name type="common">ballan wrasse</name>
    <dbReference type="NCBI Taxonomy" id="56723"/>
    <lineage>
        <taxon>Eukaryota</taxon>
        <taxon>Metazoa</taxon>
        <taxon>Chordata</taxon>
        <taxon>Craniata</taxon>
        <taxon>Vertebrata</taxon>
        <taxon>Euteleostomi</taxon>
        <taxon>Actinopterygii</taxon>
        <taxon>Neopterygii</taxon>
        <taxon>Teleostei</taxon>
        <taxon>Neoteleostei</taxon>
        <taxon>Acanthomorphata</taxon>
        <taxon>Eupercaria</taxon>
        <taxon>Labriformes</taxon>
        <taxon>Labridae</taxon>
        <taxon>Labrus</taxon>
    </lineage>
</organism>
<name>A0A3Q3FV67_9LABR</name>
<keyword evidence="3" id="KW-1185">Reference proteome</keyword>
<dbReference type="GeneTree" id="ENSGT00940000153725"/>